<protein>
    <submittedName>
        <fullName evidence="1">Uncharacterized protein</fullName>
    </submittedName>
</protein>
<dbReference type="OrthoDB" id="10524437at2759"/>
<proteinExistence type="predicted"/>
<evidence type="ECO:0000313" key="1">
    <source>
        <dbReference type="EMBL" id="GAQ85253.1"/>
    </source>
</evidence>
<dbReference type="EMBL" id="DF237175">
    <property type="protein sequence ID" value="GAQ85253.1"/>
    <property type="molecule type" value="Genomic_DNA"/>
</dbReference>
<keyword evidence="2" id="KW-1185">Reference proteome</keyword>
<dbReference type="Proteomes" id="UP000054558">
    <property type="component" value="Unassembled WGS sequence"/>
</dbReference>
<dbReference type="AlphaFoldDB" id="A0A1Y1I438"/>
<evidence type="ECO:0000313" key="2">
    <source>
        <dbReference type="Proteomes" id="UP000054558"/>
    </source>
</evidence>
<name>A0A1Y1I438_KLENI</name>
<organism evidence="1 2">
    <name type="scientific">Klebsormidium nitens</name>
    <name type="common">Green alga</name>
    <name type="synonym">Ulothrix nitens</name>
    <dbReference type="NCBI Taxonomy" id="105231"/>
    <lineage>
        <taxon>Eukaryota</taxon>
        <taxon>Viridiplantae</taxon>
        <taxon>Streptophyta</taxon>
        <taxon>Klebsormidiophyceae</taxon>
        <taxon>Klebsormidiales</taxon>
        <taxon>Klebsormidiaceae</taxon>
        <taxon>Klebsormidium</taxon>
    </lineage>
</organism>
<accession>A0A1Y1I438</accession>
<gene>
    <name evidence="1" type="ORF">KFL_002260090</name>
</gene>
<sequence>MALPEIEVLVRHSGPQESEQSASLQRLPVRIGETVAGLKALGLLSEGVKLGPDGGATLFSNGVELADASTLDQCGVHAATGEESWAPDFIYPNGWQQMSHRKATAKARGVPDQWSRISGSKYGWGSLGMLRMQKWTLNRLFSPWLMLIGMILLANLA</sequence>
<reference evidence="1 2" key="1">
    <citation type="journal article" date="2014" name="Nat. Commun.">
        <title>Klebsormidium flaccidum genome reveals primary factors for plant terrestrial adaptation.</title>
        <authorList>
            <person name="Hori K."/>
            <person name="Maruyama F."/>
            <person name="Fujisawa T."/>
            <person name="Togashi T."/>
            <person name="Yamamoto N."/>
            <person name="Seo M."/>
            <person name="Sato S."/>
            <person name="Yamada T."/>
            <person name="Mori H."/>
            <person name="Tajima N."/>
            <person name="Moriyama T."/>
            <person name="Ikeuchi M."/>
            <person name="Watanabe M."/>
            <person name="Wada H."/>
            <person name="Kobayashi K."/>
            <person name="Saito M."/>
            <person name="Masuda T."/>
            <person name="Sasaki-Sekimoto Y."/>
            <person name="Mashiguchi K."/>
            <person name="Awai K."/>
            <person name="Shimojima M."/>
            <person name="Masuda S."/>
            <person name="Iwai M."/>
            <person name="Nobusawa T."/>
            <person name="Narise T."/>
            <person name="Kondo S."/>
            <person name="Saito H."/>
            <person name="Sato R."/>
            <person name="Murakawa M."/>
            <person name="Ihara Y."/>
            <person name="Oshima-Yamada Y."/>
            <person name="Ohtaka K."/>
            <person name="Satoh M."/>
            <person name="Sonobe K."/>
            <person name="Ishii M."/>
            <person name="Ohtani R."/>
            <person name="Kanamori-Sato M."/>
            <person name="Honoki R."/>
            <person name="Miyazaki D."/>
            <person name="Mochizuki H."/>
            <person name="Umetsu J."/>
            <person name="Higashi K."/>
            <person name="Shibata D."/>
            <person name="Kamiya Y."/>
            <person name="Sato N."/>
            <person name="Nakamura Y."/>
            <person name="Tabata S."/>
            <person name="Ida S."/>
            <person name="Kurokawa K."/>
            <person name="Ohta H."/>
        </authorList>
    </citation>
    <scope>NUCLEOTIDE SEQUENCE [LARGE SCALE GENOMIC DNA]</scope>
    <source>
        <strain evidence="1 2">NIES-2285</strain>
    </source>
</reference>